<dbReference type="PANTHER" id="PTHR45339">
    <property type="entry name" value="HYBRID SIGNAL TRANSDUCTION HISTIDINE KINASE J"/>
    <property type="match status" value="1"/>
</dbReference>
<dbReference type="PROSITE" id="PS50109">
    <property type="entry name" value="HIS_KIN"/>
    <property type="match status" value="1"/>
</dbReference>
<comment type="catalytic activity">
    <reaction evidence="1">
        <text>ATP + protein L-histidine = ADP + protein N-phospho-L-histidine.</text>
        <dbReference type="EC" id="2.7.13.3"/>
    </reaction>
</comment>
<dbReference type="SMART" id="SM00448">
    <property type="entry name" value="REC"/>
    <property type="match status" value="1"/>
</dbReference>
<evidence type="ECO:0000256" key="5">
    <source>
        <dbReference type="PROSITE-ProRule" id="PRU00169"/>
    </source>
</evidence>
<dbReference type="InterPro" id="IPR011006">
    <property type="entry name" value="CheY-like_superfamily"/>
</dbReference>
<evidence type="ECO:0000313" key="10">
    <source>
        <dbReference type="Proteomes" id="UP000825679"/>
    </source>
</evidence>
<evidence type="ECO:0000256" key="2">
    <source>
        <dbReference type="ARBA" id="ARBA00012438"/>
    </source>
</evidence>
<dbReference type="RefSeq" id="WP_221006699.1">
    <property type="nucleotide sequence ID" value="NZ_CP081150.1"/>
</dbReference>
<dbReference type="PRINTS" id="PR00344">
    <property type="entry name" value="BCTRLSENSOR"/>
</dbReference>
<name>A0ABX8ZAV1_9NEIS</name>
<dbReference type="EMBL" id="CP081150">
    <property type="protein sequence ID" value="QZA78263.1"/>
    <property type="molecule type" value="Genomic_DNA"/>
</dbReference>
<dbReference type="Pfam" id="PF02518">
    <property type="entry name" value="HATPase_c"/>
    <property type="match status" value="1"/>
</dbReference>
<dbReference type="Gene3D" id="1.10.287.130">
    <property type="match status" value="1"/>
</dbReference>
<dbReference type="InterPro" id="IPR004358">
    <property type="entry name" value="Sig_transdc_His_kin-like_C"/>
</dbReference>
<gene>
    <name evidence="9" type="ORF">K4H28_02235</name>
</gene>
<evidence type="ECO:0000256" key="1">
    <source>
        <dbReference type="ARBA" id="ARBA00000085"/>
    </source>
</evidence>
<dbReference type="InterPro" id="IPR005467">
    <property type="entry name" value="His_kinase_dom"/>
</dbReference>
<dbReference type="PROSITE" id="PS50110">
    <property type="entry name" value="RESPONSE_REGULATORY"/>
    <property type="match status" value="1"/>
</dbReference>
<feature type="transmembrane region" description="Helical" evidence="6">
    <location>
        <begin position="37"/>
        <end position="56"/>
    </location>
</feature>
<feature type="transmembrane region" description="Helical" evidence="6">
    <location>
        <begin position="139"/>
        <end position="164"/>
    </location>
</feature>
<protein>
    <recommendedName>
        <fullName evidence="2">histidine kinase</fullName>
        <ecNumber evidence="2">2.7.13.3</ecNumber>
    </recommendedName>
</protein>
<feature type="transmembrane region" description="Helical" evidence="6">
    <location>
        <begin position="107"/>
        <end position="127"/>
    </location>
</feature>
<keyword evidence="6" id="KW-1133">Transmembrane helix</keyword>
<dbReference type="InterPro" id="IPR001789">
    <property type="entry name" value="Sig_transdc_resp-reg_receiver"/>
</dbReference>
<dbReference type="Pfam" id="PF00072">
    <property type="entry name" value="Response_reg"/>
    <property type="match status" value="1"/>
</dbReference>
<dbReference type="Proteomes" id="UP000825679">
    <property type="component" value="Chromosome"/>
</dbReference>
<dbReference type="SUPFAM" id="SSF52172">
    <property type="entry name" value="CheY-like"/>
    <property type="match status" value="1"/>
</dbReference>
<evidence type="ECO:0000256" key="4">
    <source>
        <dbReference type="ARBA" id="ARBA00023012"/>
    </source>
</evidence>
<feature type="transmembrane region" description="Helical" evidence="6">
    <location>
        <begin position="76"/>
        <end position="95"/>
    </location>
</feature>
<dbReference type="Pfam" id="PF00512">
    <property type="entry name" value="HisKA"/>
    <property type="match status" value="1"/>
</dbReference>
<dbReference type="PANTHER" id="PTHR45339:SF1">
    <property type="entry name" value="HYBRID SIGNAL TRANSDUCTION HISTIDINE KINASE J"/>
    <property type="match status" value="1"/>
</dbReference>
<evidence type="ECO:0000313" key="9">
    <source>
        <dbReference type="EMBL" id="QZA78263.1"/>
    </source>
</evidence>
<keyword evidence="4" id="KW-0902">Two-component regulatory system</keyword>
<dbReference type="InterPro" id="IPR003594">
    <property type="entry name" value="HATPase_dom"/>
</dbReference>
<organism evidence="9 10">
    <name type="scientific">Deefgea tanakiae</name>
    <dbReference type="NCBI Taxonomy" id="2865840"/>
    <lineage>
        <taxon>Bacteria</taxon>
        <taxon>Pseudomonadati</taxon>
        <taxon>Pseudomonadota</taxon>
        <taxon>Betaproteobacteria</taxon>
        <taxon>Neisseriales</taxon>
        <taxon>Chitinibacteraceae</taxon>
        <taxon>Deefgea</taxon>
    </lineage>
</organism>
<evidence type="ECO:0000256" key="3">
    <source>
        <dbReference type="ARBA" id="ARBA00022553"/>
    </source>
</evidence>
<keyword evidence="10" id="KW-1185">Reference proteome</keyword>
<proteinExistence type="predicted"/>
<accession>A0ABX8ZAV1</accession>
<evidence type="ECO:0000259" key="8">
    <source>
        <dbReference type="PROSITE" id="PS50110"/>
    </source>
</evidence>
<dbReference type="CDD" id="cd17546">
    <property type="entry name" value="REC_hyHK_CKI1_RcsC-like"/>
    <property type="match status" value="1"/>
</dbReference>
<keyword evidence="6" id="KW-0812">Transmembrane</keyword>
<dbReference type="EC" id="2.7.13.3" evidence="2"/>
<evidence type="ECO:0000256" key="6">
    <source>
        <dbReference type="SAM" id="Phobius"/>
    </source>
</evidence>
<reference evidence="9 10" key="1">
    <citation type="submission" date="2021-08" db="EMBL/GenBank/DDBJ databases">
        <title>complete genome sequencing of Deefgea sp. D25.</title>
        <authorList>
            <person name="Bae J.-W."/>
            <person name="Gim D.-H."/>
        </authorList>
    </citation>
    <scope>NUCLEOTIDE SEQUENCE [LARGE SCALE GENOMIC DNA]</scope>
    <source>
        <strain evidence="9 10">D25</strain>
    </source>
</reference>
<evidence type="ECO:0000259" key="7">
    <source>
        <dbReference type="PROSITE" id="PS50109"/>
    </source>
</evidence>
<dbReference type="SMART" id="SM00387">
    <property type="entry name" value="HATPase_c"/>
    <property type="match status" value="1"/>
</dbReference>
<feature type="domain" description="Response regulatory" evidence="8">
    <location>
        <begin position="452"/>
        <end position="571"/>
    </location>
</feature>
<dbReference type="InterPro" id="IPR003661">
    <property type="entry name" value="HisK_dim/P_dom"/>
</dbReference>
<feature type="modified residue" description="4-aspartylphosphate" evidence="5">
    <location>
        <position position="501"/>
    </location>
</feature>
<keyword evidence="3 5" id="KW-0597">Phosphoprotein</keyword>
<feature type="domain" description="Histidine kinase" evidence="7">
    <location>
        <begin position="213"/>
        <end position="433"/>
    </location>
</feature>
<dbReference type="SMART" id="SM00388">
    <property type="entry name" value="HisKA"/>
    <property type="match status" value="1"/>
</dbReference>
<dbReference type="Gene3D" id="3.40.50.2300">
    <property type="match status" value="1"/>
</dbReference>
<keyword evidence="6" id="KW-0472">Membrane</keyword>
<sequence>MLHRTTELIYRNSAAGQFICIITATILVVAHSGAHELASLLLWWAIASSVAVYRLWCARAYQNTNNQRASLWRDRVNFGVGLTGFVWGTGGLFLMTTSPESLKLLTAFILAGMVAGAVPVLGAMLSAMRIFAILMLSPILIAACLGQTRVDVLLGLLSVIYLGVMLKSAKLFNDALVDSILLEQKQANLVEQLVIARNAAEAASQAKTEFIANVSHEIRTPMNGIVGMANLLAQGELNVQQREEVEIIRSSSDLLLALINDVLDVSKIEAGYLHLDIQAFDLKNLLDGLVKIFQVSAQTKGLFLKLVWEGQLPGPVESDPLRLRQILVNLIGNALKFTHQGGVIIRIRTEQQGLGWLIGFSIIDSGIGIEAERMPHVFDAFIQADGSLTRQYGGTGLGLTISQHLANALGGSILVAANPDGGSIFSFELLLNNSYLFHPEEIHEPFEPRSLSILLAEDNPINRLVALRLLEKMGHQVMCAENGEIALAMYQQHRFDLVLMDMQMPVMDGLIATEKIRLMESKLGTSRLPIIALTANALERDREACMAAGMDCFLTKPIRSELLAETIGLYS</sequence>
<dbReference type="SUPFAM" id="SSF55874">
    <property type="entry name" value="ATPase domain of HSP90 chaperone/DNA topoisomerase II/histidine kinase"/>
    <property type="match status" value="1"/>
</dbReference>
<dbReference type="InterPro" id="IPR036890">
    <property type="entry name" value="HATPase_C_sf"/>
</dbReference>
<dbReference type="InterPro" id="IPR036097">
    <property type="entry name" value="HisK_dim/P_sf"/>
</dbReference>
<dbReference type="SUPFAM" id="SSF47384">
    <property type="entry name" value="Homodimeric domain of signal transducing histidine kinase"/>
    <property type="match status" value="1"/>
</dbReference>
<dbReference type="CDD" id="cd16922">
    <property type="entry name" value="HATPase_EvgS-ArcB-TorS-like"/>
    <property type="match status" value="1"/>
</dbReference>
<dbReference type="Gene3D" id="3.30.565.10">
    <property type="entry name" value="Histidine kinase-like ATPase, C-terminal domain"/>
    <property type="match status" value="1"/>
</dbReference>
<feature type="transmembrane region" description="Helical" evidence="6">
    <location>
        <begin position="12"/>
        <end position="31"/>
    </location>
</feature>
<dbReference type="CDD" id="cd00082">
    <property type="entry name" value="HisKA"/>
    <property type="match status" value="1"/>
</dbReference>